<evidence type="ECO:0000259" key="11">
    <source>
        <dbReference type="Pfam" id="PF04560"/>
    </source>
</evidence>
<keyword evidence="3 7" id="KW-0808">Transferase</keyword>
<dbReference type="Pfam" id="PF00562">
    <property type="entry name" value="RNA_pol_Rpb2_6"/>
    <property type="match status" value="1"/>
</dbReference>
<evidence type="ECO:0000256" key="5">
    <source>
        <dbReference type="ARBA" id="ARBA00023163"/>
    </source>
</evidence>
<dbReference type="Gene3D" id="3.90.1110.10">
    <property type="entry name" value="RNA polymerase Rpb2, domain 2"/>
    <property type="match status" value="2"/>
</dbReference>
<keyword evidence="4 7" id="KW-0548">Nucleotidyltransferase</keyword>
<gene>
    <name evidence="7 15" type="primary">rpoB</name>
</gene>
<dbReference type="InterPro" id="IPR007120">
    <property type="entry name" value="DNA-dir_RNAP_su2_dom"/>
</dbReference>
<dbReference type="InterPro" id="IPR042107">
    <property type="entry name" value="DNA-dir_RNA_pol_bsu_ext_1_sf"/>
</dbReference>
<dbReference type="SUPFAM" id="SSF64484">
    <property type="entry name" value="beta and beta-prime subunits of DNA dependent RNA-polymerase"/>
    <property type="match status" value="1"/>
</dbReference>
<reference evidence="15" key="1">
    <citation type="submission" date="2018-02" db="EMBL/GenBank/DDBJ databases">
        <title>Evolution and diversity of non-photosynthetic diatom plastid genomes.</title>
        <authorList>
            <person name="Kamikawa R."/>
            <person name="Ishii K."/>
        </authorList>
    </citation>
    <scope>NUCLEOTIDE SEQUENCE</scope>
    <source>
        <strain evidence="15">PL1-4</strain>
    </source>
</reference>
<feature type="domain" description="RNA polymerase Rpb2" evidence="13">
    <location>
        <begin position="398"/>
        <end position="466"/>
    </location>
</feature>
<dbReference type="Gene3D" id="2.30.150.10">
    <property type="entry name" value="DNA-directed RNA polymerase, beta subunit, external 1 domain"/>
    <property type="match status" value="1"/>
</dbReference>
<dbReference type="InterPro" id="IPR007121">
    <property type="entry name" value="RNA_pol_bsu_CS"/>
</dbReference>
<evidence type="ECO:0000256" key="9">
    <source>
        <dbReference type="RuleBase" id="RU363031"/>
    </source>
</evidence>
<evidence type="ECO:0000256" key="7">
    <source>
        <dbReference type="HAMAP-Rule" id="MF_01321"/>
    </source>
</evidence>
<dbReference type="InterPro" id="IPR037034">
    <property type="entry name" value="RNA_pol_Rpb2_2_sf"/>
</dbReference>
<evidence type="ECO:0000256" key="3">
    <source>
        <dbReference type="ARBA" id="ARBA00022679"/>
    </source>
</evidence>
<dbReference type="GO" id="GO:0032549">
    <property type="term" value="F:ribonucleoside binding"/>
    <property type="evidence" value="ECO:0007669"/>
    <property type="project" value="InterPro"/>
</dbReference>
<feature type="domain" description="DNA-directed RNA polymerase subunit 2 hybrid-binding" evidence="10">
    <location>
        <begin position="606"/>
        <end position="997"/>
    </location>
</feature>
<dbReference type="HAMAP" id="MF_01321">
    <property type="entry name" value="RNApol_bact_RpoB"/>
    <property type="match status" value="1"/>
</dbReference>
<dbReference type="Pfam" id="PF04565">
    <property type="entry name" value="RNA_pol_Rpb2_3"/>
    <property type="match status" value="1"/>
</dbReference>
<dbReference type="CDD" id="cd00653">
    <property type="entry name" value="RNA_pol_B_RPB2"/>
    <property type="match status" value="1"/>
</dbReference>
<dbReference type="GO" id="GO:0003899">
    <property type="term" value="F:DNA-directed RNA polymerase activity"/>
    <property type="evidence" value="ECO:0007669"/>
    <property type="project" value="UniProtKB-UniRule"/>
</dbReference>
<name>A0A2Z5ZAZ5_9STRA</name>
<organism evidence="15">
    <name type="scientific">Nitzschia sp. PL1-4</name>
    <dbReference type="NCBI Taxonomy" id="2083272"/>
    <lineage>
        <taxon>Eukaryota</taxon>
        <taxon>Sar</taxon>
        <taxon>Stramenopiles</taxon>
        <taxon>Ochrophyta</taxon>
        <taxon>Bacillariophyta</taxon>
        <taxon>Bacillariophyceae</taxon>
        <taxon>Bacillariophycidae</taxon>
        <taxon>Bacillariales</taxon>
        <taxon>Bacillariaceae</taxon>
        <taxon>Nitzschia</taxon>
    </lineage>
</organism>
<dbReference type="InterPro" id="IPR007641">
    <property type="entry name" value="RNA_pol_Rpb2_7"/>
</dbReference>
<geneLocation type="plastid" evidence="15"/>
<dbReference type="InterPro" id="IPR019462">
    <property type="entry name" value="DNA-dir_RNA_pol_bsu_external_1"/>
</dbReference>
<dbReference type="InterPro" id="IPR010243">
    <property type="entry name" value="RNA_pol_bsu_bac"/>
</dbReference>
<dbReference type="Pfam" id="PF10385">
    <property type="entry name" value="RNA_pol_Rpb2_45"/>
    <property type="match status" value="1"/>
</dbReference>
<evidence type="ECO:0000259" key="10">
    <source>
        <dbReference type="Pfam" id="PF00562"/>
    </source>
</evidence>
<comment type="similarity">
    <text evidence="1 7 8">Belongs to the RNA polymerase beta chain family.</text>
</comment>
<proteinExistence type="inferred from homology"/>
<dbReference type="AlphaFoldDB" id="A0A2Z5ZAZ5"/>
<dbReference type="GO" id="GO:0000428">
    <property type="term" value="C:DNA-directed RNA polymerase complex"/>
    <property type="evidence" value="ECO:0007669"/>
    <property type="project" value="UniProtKB-KW"/>
</dbReference>
<dbReference type="InterPro" id="IPR037033">
    <property type="entry name" value="DNA-dir_RNAP_su2_hyb_sf"/>
</dbReference>
<feature type="domain" description="RNA polymerase Rpb2" evidence="12">
    <location>
        <begin position="129"/>
        <end position="343"/>
    </location>
</feature>
<dbReference type="InterPro" id="IPR007642">
    <property type="entry name" value="RNA_pol_Rpb2_2"/>
</dbReference>
<feature type="domain" description="RNA polymerase Rpb2" evidence="11">
    <location>
        <begin position="1000"/>
        <end position="1074"/>
    </location>
</feature>
<evidence type="ECO:0000256" key="6">
    <source>
        <dbReference type="ARBA" id="ARBA00048552"/>
    </source>
</evidence>
<dbReference type="PANTHER" id="PTHR20856">
    <property type="entry name" value="DNA-DIRECTED RNA POLYMERASE I SUBUNIT 2"/>
    <property type="match status" value="1"/>
</dbReference>
<evidence type="ECO:0000313" key="15">
    <source>
        <dbReference type="EMBL" id="BBC77543.1"/>
    </source>
</evidence>
<dbReference type="InterPro" id="IPR014724">
    <property type="entry name" value="RNA_pol_RPB2_OB-fold"/>
</dbReference>
<keyword evidence="5 7" id="KW-0804">Transcription</keyword>
<dbReference type="EC" id="2.7.7.6" evidence="7 9"/>
<comment type="function">
    <text evidence="7 9">DNA-dependent RNA polymerase catalyzes the transcription of DNA into RNA using the four ribonucleoside triphosphates as substrates.</text>
</comment>
<dbReference type="PROSITE" id="PS01166">
    <property type="entry name" value="RNA_POL_BETA"/>
    <property type="match status" value="1"/>
</dbReference>
<dbReference type="InterPro" id="IPR007645">
    <property type="entry name" value="RNA_pol_Rpb2_3"/>
</dbReference>
<evidence type="ECO:0000256" key="4">
    <source>
        <dbReference type="ARBA" id="ARBA00022695"/>
    </source>
</evidence>
<evidence type="ECO:0000256" key="2">
    <source>
        <dbReference type="ARBA" id="ARBA00022478"/>
    </source>
</evidence>
<dbReference type="NCBIfam" id="NF001616">
    <property type="entry name" value="PRK00405.1"/>
    <property type="match status" value="1"/>
</dbReference>
<comment type="subunit">
    <text evidence="7">The RNAP catalytic core consists of 2 alpha, 1 beta, 1 beta' and 1 omega subunit. When a sigma factor is associated with the core the holoenzyme is formed, which can initiate transcription.</text>
</comment>
<dbReference type="InterPro" id="IPR015712">
    <property type="entry name" value="DNA-dir_RNA_pol_su2"/>
</dbReference>
<dbReference type="GO" id="GO:0003677">
    <property type="term" value="F:DNA binding"/>
    <property type="evidence" value="ECO:0007669"/>
    <property type="project" value="UniProtKB-UniRule"/>
</dbReference>
<protein>
    <recommendedName>
        <fullName evidence="7 9">DNA-directed RNA polymerase subunit beta</fullName>
        <shortName evidence="7">RNAP subunit beta</shortName>
        <ecNumber evidence="7 9">2.7.7.6</ecNumber>
    </recommendedName>
    <alternativeName>
        <fullName evidence="7">RNA polymerase subunit beta</fullName>
    </alternativeName>
    <alternativeName>
        <fullName evidence="7">Transcriptase subunit beta</fullName>
    </alternativeName>
</protein>
<evidence type="ECO:0000259" key="12">
    <source>
        <dbReference type="Pfam" id="PF04561"/>
    </source>
</evidence>
<dbReference type="Gene3D" id="3.90.1800.10">
    <property type="entry name" value="RNA polymerase alpha subunit dimerisation domain"/>
    <property type="match status" value="1"/>
</dbReference>
<keyword evidence="2 7" id="KW-0240">DNA-directed RNA polymerase</keyword>
<feature type="domain" description="DNA-directed RNA polymerase beta subunit external 1" evidence="14">
    <location>
        <begin position="477"/>
        <end position="543"/>
    </location>
</feature>
<keyword evidence="15" id="KW-0934">Plastid</keyword>
<dbReference type="Pfam" id="PF04561">
    <property type="entry name" value="RNA_pol_Rpb2_2"/>
    <property type="match status" value="1"/>
</dbReference>
<dbReference type="Gene3D" id="2.40.50.100">
    <property type="match status" value="1"/>
</dbReference>
<sequence>MNNNSIFSNMLEAHRHSFCWFLTYSLKEELYLVSKASPLSNPKTNYIILGDEYTLNIPRYKESNKHIIERIDNYNIIIIQIPIILKVKKRKKNYLKRENLNLYLPIMTTYATFLINDCERALISQISRRPGIYFEKNVFNKDKNLLNFDFYYLKDLYSSFKEKKEEKNFQKGIKKLLIFDKILEKIYSAIIIPDQGSWIHFKIKYQIQDNTNLDILIQFNKFFEISVFNLFKKIGLTDFEIYKNLHYANWFYSKEPSKSNFNIKNLDIIKNNINFLKIFDPVEVSLGSTGRSRINEQLDLPINENLICITYEDLFSIIDRLIELIIREQFIEDIDHLKNRRIKLPGEILHNIIKLGFYRLYKNMSKKGFFSNPWKLNFNPNILSITLIEFFNSSPLSQLLDQTNPLSSLTHKRRISYYGPGGLKKGAATFKIRDIHPSQYGKICPVETVEGSNVGLVNSLATCTKINKLGLLETPFWRVINGRVLKEIDPIYLTADVEDLYKIAAADTLVDNKNYLVNNLITARYRQRFISVVPAEIDFLAISTVQVVSIAASLVPFFEHNDANRVLMGSSMQRQSIPLLFAQKPIVGTGLENQVVNNSEMVLRSESDGIVDFVSSDKITIKNSNGNLLTYKLDKYSFSNKKTCINQKPIVWKGERIKHGQVLTDGPSIIDNELSLGRNLLVAYMPWHGYNFEDAIIINERLIYDNIFTSIHIEKYKIEISKKGEYITRKVPRKKNSFSIENLDENGIIKIGVVVKPGDILVGKVSPFLKKKESPIFRLMRAALKRKAARTIDESLKLPNGKYGRVINTETYSSIKSGIINKVIIHIAQMRRIQVGDKLAGRHGNKGVISKILARQDMPFLPDGTPIDIILNPLGVPSRMNVGQLYECLLGLAGDKLNKRFKVLPFDEMYGLESSRILINKKLREASIKQNKSWLFNPYMPGKMVLIDGRTGTEFENPITVGNAYILKLIHMVEDKIHSRFIGPYSRVTQQPSQGKSLEGGQRFGEMEVWALEGFGATYTLREVLTIKSDAIDERESSLKKIMRKKSIIDFGIPESFRVFLQELRALGLNLKTYKIETFNSMKRYANEIQTQTIQEIKRYDKFF</sequence>
<dbReference type="EMBL" id="AP018506">
    <property type="protein sequence ID" value="BBC77543.1"/>
    <property type="molecule type" value="Genomic_DNA"/>
</dbReference>
<evidence type="ECO:0000256" key="1">
    <source>
        <dbReference type="ARBA" id="ARBA00006835"/>
    </source>
</evidence>
<comment type="catalytic activity">
    <reaction evidence="6 7 9">
        <text>RNA(n) + a ribonucleoside 5'-triphosphate = RNA(n+1) + diphosphate</text>
        <dbReference type="Rhea" id="RHEA:21248"/>
        <dbReference type="Rhea" id="RHEA-COMP:14527"/>
        <dbReference type="Rhea" id="RHEA-COMP:17342"/>
        <dbReference type="ChEBI" id="CHEBI:33019"/>
        <dbReference type="ChEBI" id="CHEBI:61557"/>
        <dbReference type="ChEBI" id="CHEBI:140395"/>
        <dbReference type="EC" id="2.7.7.6"/>
    </reaction>
</comment>
<evidence type="ECO:0000259" key="13">
    <source>
        <dbReference type="Pfam" id="PF04565"/>
    </source>
</evidence>
<dbReference type="Gene3D" id="3.90.1100.10">
    <property type="match status" value="2"/>
</dbReference>
<evidence type="ECO:0000256" key="8">
    <source>
        <dbReference type="RuleBase" id="RU000434"/>
    </source>
</evidence>
<dbReference type="Pfam" id="PF04560">
    <property type="entry name" value="RNA_pol_Rpb2_7"/>
    <property type="match status" value="1"/>
</dbReference>
<comment type="subunit">
    <text evidence="9">In plastids the minimal PEP RNA polymerase catalytic core is composed of four subunits: alpha, beta, beta', and beta''. When a (nuclear-encoded) sigma factor is associated with the core the holoenzyme is formed, which can initiate transcription.</text>
</comment>
<dbReference type="Gene3D" id="2.40.270.10">
    <property type="entry name" value="DNA-directed RNA polymerase, subunit 2, domain 6"/>
    <property type="match status" value="1"/>
</dbReference>
<evidence type="ECO:0000259" key="14">
    <source>
        <dbReference type="Pfam" id="PF10385"/>
    </source>
</evidence>
<dbReference type="GO" id="GO:0006351">
    <property type="term" value="P:DNA-templated transcription"/>
    <property type="evidence" value="ECO:0007669"/>
    <property type="project" value="UniProtKB-UniRule"/>
</dbReference>
<accession>A0A2Z5ZAZ5</accession>
<dbReference type="Gene3D" id="2.40.50.150">
    <property type="match status" value="1"/>
</dbReference>